<name>A0A4U3M3J9_9ACTN</name>
<keyword evidence="17" id="KW-1185">Reference proteome</keyword>
<dbReference type="InterPro" id="IPR035965">
    <property type="entry name" value="PAS-like_dom_sf"/>
</dbReference>
<dbReference type="InterPro" id="IPR052162">
    <property type="entry name" value="Sensor_kinase/Photoreceptor"/>
</dbReference>
<evidence type="ECO:0000256" key="6">
    <source>
        <dbReference type="ARBA" id="ARBA00022679"/>
    </source>
</evidence>
<comment type="subcellular location">
    <subcellularLocation>
        <location evidence="2">Cell membrane</location>
        <topology evidence="2">Multi-pass membrane protein</topology>
    </subcellularLocation>
</comment>
<dbReference type="PANTHER" id="PTHR43304">
    <property type="entry name" value="PHYTOCHROME-LIKE PROTEIN CPH1"/>
    <property type="match status" value="1"/>
</dbReference>
<evidence type="ECO:0000256" key="7">
    <source>
        <dbReference type="ARBA" id="ARBA00022692"/>
    </source>
</evidence>
<evidence type="ECO:0000256" key="11">
    <source>
        <dbReference type="ARBA" id="ARBA00022989"/>
    </source>
</evidence>
<dbReference type="SUPFAM" id="SSF55890">
    <property type="entry name" value="Sporulation response regulatory protein Spo0B"/>
    <property type="match status" value="1"/>
</dbReference>
<keyword evidence="5" id="KW-0597">Phosphoprotein</keyword>
<evidence type="ECO:0000259" key="15">
    <source>
        <dbReference type="PROSITE" id="PS50109"/>
    </source>
</evidence>
<dbReference type="SUPFAM" id="SSF55874">
    <property type="entry name" value="ATPase domain of HSP90 chaperone/DNA topoisomerase II/histidine kinase"/>
    <property type="match status" value="1"/>
</dbReference>
<dbReference type="Pfam" id="PF14689">
    <property type="entry name" value="SPOB_a"/>
    <property type="match status" value="1"/>
</dbReference>
<comment type="caution">
    <text evidence="16">The sequence shown here is derived from an EMBL/GenBank/DDBJ whole genome shotgun (WGS) entry which is preliminary data.</text>
</comment>
<reference evidence="16 17" key="1">
    <citation type="submission" date="2019-04" db="EMBL/GenBank/DDBJ databases">
        <title>Kribbella sp. NEAU-THZ 27 nov., a novel actinomycete isolated from soil.</title>
        <authorList>
            <person name="Duan L."/>
        </authorList>
    </citation>
    <scope>NUCLEOTIDE SEQUENCE [LARGE SCALE GENOMIC DNA]</scope>
    <source>
        <strain evidence="17">NEAU-THZ27</strain>
    </source>
</reference>
<keyword evidence="11 14" id="KW-1133">Transmembrane helix</keyword>
<keyword evidence="10" id="KW-0067">ATP-binding</keyword>
<evidence type="ECO:0000313" key="17">
    <source>
        <dbReference type="Proteomes" id="UP000305836"/>
    </source>
</evidence>
<dbReference type="PRINTS" id="PR00344">
    <property type="entry name" value="BCTRLSENSOR"/>
</dbReference>
<dbReference type="GO" id="GO:0005524">
    <property type="term" value="F:ATP binding"/>
    <property type="evidence" value="ECO:0007669"/>
    <property type="project" value="UniProtKB-KW"/>
</dbReference>
<dbReference type="SUPFAM" id="SSF103190">
    <property type="entry name" value="Sensory domain-like"/>
    <property type="match status" value="1"/>
</dbReference>
<evidence type="ECO:0000256" key="14">
    <source>
        <dbReference type="SAM" id="Phobius"/>
    </source>
</evidence>
<dbReference type="SMART" id="SM00387">
    <property type="entry name" value="HATPase_c"/>
    <property type="match status" value="1"/>
</dbReference>
<dbReference type="Pfam" id="PF17203">
    <property type="entry name" value="sCache_3_2"/>
    <property type="match status" value="1"/>
</dbReference>
<dbReference type="Proteomes" id="UP000305836">
    <property type="component" value="Unassembled WGS sequence"/>
</dbReference>
<dbReference type="Pfam" id="PF02518">
    <property type="entry name" value="HATPase_c"/>
    <property type="match status" value="1"/>
</dbReference>
<keyword evidence="13 14" id="KW-0472">Membrane</keyword>
<dbReference type="GO" id="GO:0005886">
    <property type="term" value="C:plasma membrane"/>
    <property type="evidence" value="ECO:0007669"/>
    <property type="project" value="UniProtKB-SubCell"/>
</dbReference>
<dbReference type="EMBL" id="SZPZ01000001">
    <property type="protein sequence ID" value="TKK81887.1"/>
    <property type="molecule type" value="Genomic_DNA"/>
</dbReference>
<evidence type="ECO:0000256" key="1">
    <source>
        <dbReference type="ARBA" id="ARBA00000085"/>
    </source>
</evidence>
<dbReference type="InterPro" id="IPR036890">
    <property type="entry name" value="HATPase_C_sf"/>
</dbReference>
<evidence type="ECO:0000256" key="10">
    <source>
        <dbReference type="ARBA" id="ARBA00022840"/>
    </source>
</evidence>
<evidence type="ECO:0000313" key="16">
    <source>
        <dbReference type="EMBL" id="TKK81887.1"/>
    </source>
</evidence>
<dbReference type="RefSeq" id="WP_137252590.1">
    <property type="nucleotide sequence ID" value="NZ_JBHSPQ010000004.1"/>
</dbReference>
<keyword evidence="6" id="KW-0808">Transferase</keyword>
<evidence type="ECO:0000256" key="8">
    <source>
        <dbReference type="ARBA" id="ARBA00022741"/>
    </source>
</evidence>
<evidence type="ECO:0000256" key="3">
    <source>
        <dbReference type="ARBA" id="ARBA00012438"/>
    </source>
</evidence>
<gene>
    <name evidence="16" type="ORF">FDA38_03430</name>
</gene>
<comment type="catalytic activity">
    <reaction evidence="1">
        <text>ATP + protein L-histidine = ADP + protein N-phospho-L-histidine.</text>
        <dbReference type="EC" id="2.7.13.3"/>
    </reaction>
</comment>
<evidence type="ECO:0000256" key="5">
    <source>
        <dbReference type="ARBA" id="ARBA00022553"/>
    </source>
</evidence>
<keyword evidence="9" id="KW-0418">Kinase</keyword>
<organism evidence="16 17">
    <name type="scientific">Kribbella jiaozuonensis</name>
    <dbReference type="NCBI Taxonomy" id="2575441"/>
    <lineage>
        <taxon>Bacteria</taxon>
        <taxon>Bacillati</taxon>
        <taxon>Actinomycetota</taxon>
        <taxon>Actinomycetes</taxon>
        <taxon>Propionibacteriales</taxon>
        <taxon>Kribbellaceae</taxon>
        <taxon>Kribbella</taxon>
    </lineage>
</organism>
<proteinExistence type="predicted"/>
<dbReference type="InterPro" id="IPR033463">
    <property type="entry name" value="sCache_3"/>
</dbReference>
<evidence type="ECO:0000256" key="2">
    <source>
        <dbReference type="ARBA" id="ARBA00004651"/>
    </source>
</evidence>
<dbReference type="EC" id="2.7.13.3" evidence="3"/>
<dbReference type="InterPro" id="IPR013656">
    <property type="entry name" value="PAS_4"/>
</dbReference>
<keyword evidence="7 14" id="KW-0812">Transmembrane</keyword>
<feature type="domain" description="Histidine kinase" evidence="15">
    <location>
        <begin position="325"/>
        <end position="544"/>
    </location>
</feature>
<accession>A0A4U3M3J9</accession>
<dbReference type="InterPro" id="IPR029151">
    <property type="entry name" value="Sensor-like_sf"/>
</dbReference>
<dbReference type="InterPro" id="IPR005467">
    <property type="entry name" value="His_kinase_dom"/>
</dbReference>
<evidence type="ECO:0000256" key="13">
    <source>
        <dbReference type="ARBA" id="ARBA00023136"/>
    </source>
</evidence>
<dbReference type="CDD" id="cd16915">
    <property type="entry name" value="HATPase_DpiB-CitA-like"/>
    <property type="match status" value="1"/>
</dbReference>
<dbReference type="PANTHER" id="PTHR43304:SF1">
    <property type="entry name" value="PAC DOMAIN-CONTAINING PROTEIN"/>
    <property type="match status" value="1"/>
</dbReference>
<dbReference type="SUPFAM" id="SSF55785">
    <property type="entry name" value="PYP-like sensor domain (PAS domain)"/>
    <property type="match status" value="1"/>
</dbReference>
<evidence type="ECO:0000256" key="9">
    <source>
        <dbReference type="ARBA" id="ARBA00022777"/>
    </source>
</evidence>
<keyword evidence="4" id="KW-1003">Cell membrane</keyword>
<dbReference type="Gene3D" id="3.30.565.10">
    <property type="entry name" value="Histidine kinase-like ATPase, C-terminal domain"/>
    <property type="match status" value="1"/>
</dbReference>
<evidence type="ECO:0000256" key="12">
    <source>
        <dbReference type="ARBA" id="ARBA00023012"/>
    </source>
</evidence>
<dbReference type="InterPro" id="IPR016120">
    <property type="entry name" value="Sig_transdc_His_kin_SpoOB"/>
</dbReference>
<feature type="transmembrane region" description="Helical" evidence="14">
    <location>
        <begin position="187"/>
        <end position="206"/>
    </location>
</feature>
<protein>
    <recommendedName>
        <fullName evidence="3">histidine kinase</fullName>
        <ecNumber evidence="3">2.7.13.3</ecNumber>
    </recommendedName>
</protein>
<dbReference type="Pfam" id="PF08448">
    <property type="entry name" value="PAS_4"/>
    <property type="match status" value="1"/>
</dbReference>
<dbReference type="Gene3D" id="3.30.450.20">
    <property type="entry name" value="PAS domain"/>
    <property type="match status" value="2"/>
</dbReference>
<dbReference type="OrthoDB" id="9792686at2"/>
<dbReference type="Gene3D" id="1.10.287.130">
    <property type="match status" value="1"/>
</dbReference>
<dbReference type="PROSITE" id="PS50109">
    <property type="entry name" value="HIS_KIN"/>
    <property type="match status" value="1"/>
</dbReference>
<dbReference type="InterPro" id="IPR039506">
    <property type="entry name" value="SPOB_a"/>
</dbReference>
<dbReference type="AlphaFoldDB" id="A0A4U3M3J9"/>
<sequence length="550" mass="58654">MAVRLGRRPTLAGQLLVLQLAIVVVVLVAVAAVSLAQSAATFNRVEGRRVTALAEQLSGNQTLRFGIRHPAPAEVLAPLLQTTLTQSGVTSITVADAHGRIIAATNPTTIGSALALGDPWVASGRGWSGELRLGDGKELVSQVPVLSQGTDANGRPDGTLGDHIGTVMVGEQAPSIWQRLRGASSYLAIYLGIACVLGLLGSWLLARRIKRQTLGLEPREIAGLAEHREAMLYGLAEGVVALDPHLRVTLVNDVGRRLLDLPSNAVGRSLRELGIEGRLREVLAGEDEARDAVVVRRGRVLVMNRMEVLKDGRSLGSVTTLRDRTELAQLERELGSFRSSAELLRAQTHEFANQLHTISGLIQIGEYDEVVTYVGALNRYRESLDLTVTRRVHDTAVAALLMAKSSLAAERRVELRVSERTTLLRLDPALSADVATVVGNLVDNAIDAAAQSGTPLSPAWVEVELRQDATSVEIVVRDSGPGVAPELAQEVFAHGFTTKAAAEGERGIGLAMTRLICRRRGGEVAVTNNADGGAAFVARMSAQRTPEGAR</sequence>
<evidence type="ECO:0000256" key="4">
    <source>
        <dbReference type="ARBA" id="ARBA00022475"/>
    </source>
</evidence>
<dbReference type="GO" id="GO:0000155">
    <property type="term" value="F:phosphorelay sensor kinase activity"/>
    <property type="evidence" value="ECO:0007669"/>
    <property type="project" value="InterPro"/>
</dbReference>
<keyword evidence="8" id="KW-0547">Nucleotide-binding</keyword>
<dbReference type="InterPro" id="IPR003594">
    <property type="entry name" value="HATPase_dom"/>
</dbReference>
<keyword evidence="12" id="KW-0902">Two-component regulatory system</keyword>
<dbReference type="InterPro" id="IPR004358">
    <property type="entry name" value="Sig_transdc_His_kin-like_C"/>
</dbReference>